<evidence type="ECO:0000313" key="4">
    <source>
        <dbReference type="Proteomes" id="UP000198939"/>
    </source>
</evidence>
<dbReference type="Proteomes" id="UP000183063">
    <property type="component" value="Unassembled WGS sequence"/>
</dbReference>
<proteinExistence type="predicted"/>
<name>A0A1H8JTU6_9HYPH</name>
<organism evidence="1 3">
    <name type="scientific">Rhizobium tibeticum</name>
    <dbReference type="NCBI Taxonomy" id="501024"/>
    <lineage>
        <taxon>Bacteria</taxon>
        <taxon>Pseudomonadati</taxon>
        <taxon>Pseudomonadota</taxon>
        <taxon>Alphaproteobacteria</taxon>
        <taxon>Hyphomicrobiales</taxon>
        <taxon>Rhizobiaceae</taxon>
        <taxon>Rhizobium/Agrobacterium group</taxon>
        <taxon>Rhizobium</taxon>
    </lineage>
</organism>
<dbReference type="STRING" id="501024.RTCCBAU85039_2405"/>
<reference evidence="1" key="2">
    <citation type="submission" date="2016-10" db="EMBL/GenBank/DDBJ databases">
        <authorList>
            <person name="de Groot N.N."/>
        </authorList>
    </citation>
    <scope>NUCLEOTIDE SEQUENCE [LARGE SCALE GENOMIC DNA]</scope>
    <source>
        <strain evidence="1">CCBAU85039</strain>
    </source>
</reference>
<evidence type="ECO:0000313" key="3">
    <source>
        <dbReference type="Proteomes" id="UP000183063"/>
    </source>
</evidence>
<reference evidence="2 4" key="3">
    <citation type="submission" date="2016-10" db="EMBL/GenBank/DDBJ databases">
        <authorList>
            <person name="Varghese N."/>
            <person name="Submissions S."/>
        </authorList>
    </citation>
    <scope>NUCLEOTIDE SEQUENCE [LARGE SCALE GENOMIC DNA]</scope>
    <source>
        <strain evidence="2 4">CGMCC 1.7071</strain>
    </source>
</reference>
<accession>A0A1H8JTU6</accession>
<evidence type="ECO:0000313" key="1">
    <source>
        <dbReference type="EMBL" id="SEH79478.1"/>
    </source>
</evidence>
<dbReference type="EMBL" id="FNXB01000010">
    <property type="protein sequence ID" value="SEH79478.1"/>
    <property type="molecule type" value="Genomic_DNA"/>
</dbReference>
<gene>
    <name evidence="1" type="ORF">RTCCBAU85039_2405</name>
    <name evidence="2" type="ORF">SAMN05216228_100853</name>
</gene>
<evidence type="ECO:0000313" key="2">
    <source>
        <dbReference type="EMBL" id="SEN83991.1"/>
    </source>
</evidence>
<keyword evidence="4" id="KW-1185">Reference proteome</keyword>
<dbReference type="AlphaFoldDB" id="A0A1H8JTU6"/>
<reference evidence="3" key="1">
    <citation type="submission" date="2016-10" db="EMBL/GenBank/DDBJ databases">
        <authorList>
            <person name="Wibberg D."/>
        </authorList>
    </citation>
    <scope>NUCLEOTIDE SEQUENCE [LARGE SCALE GENOMIC DNA]</scope>
</reference>
<protein>
    <submittedName>
        <fullName evidence="1">Uncharacterized protein</fullName>
    </submittedName>
</protein>
<dbReference type="EMBL" id="FOCV01000008">
    <property type="protein sequence ID" value="SEN83991.1"/>
    <property type="molecule type" value="Genomic_DNA"/>
</dbReference>
<dbReference type="RefSeq" id="WP_072375046.1">
    <property type="nucleotide sequence ID" value="NZ_FNXB01000010.1"/>
</dbReference>
<dbReference type="Proteomes" id="UP000198939">
    <property type="component" value="Unassembled WGS sequence"/>
</dbReference>
<dbReference type="OrthoDB" id="8404794at2"/>
<sequence length="99" mass="10994">MTDKRNVADIQRDLLTRIHTEGVQAAYEASLAVARDPKAPAPARATASATLFRVAGYFDRQERDQAKEPHEMTASELHDEIARLARRSQDKGADEDVFG</sequence>